<comment type="caution">
    <text evidence="2">The sequence shown here is derived from an EMBL/GenBank/DDBJ whole genome shotgun (WGS) entry which is preliminary data.</text>
</comment>
<reference evidence="3" key="1">
    <citation type="submission" date="2014-09" db="EMBL/GenBank/DDBJ databases">
        <title>Vibrio variabilis JCM 19239. (C206) whole genome shotgun sequence.</title>
        <authorList>
            <person name="Sawabe T."/>
            <person name="Meirelles P."/>
            <person name="Nakanishi M."/>
            <person name="Sayaka M."/>
            <person name="Hattori M."/>
            <person name="Ohkuma M."/>
        </authorList>
    </citation>
    <scope>NUCLEOTIDE SEQUENCE [LARGE SCALE GENOMIC DNA]</scope>
    <source>
        <strain evidence="3">JCM 19239</strain>
    </source>
</reference>
<keyword evidence="3" id="KW-1185">Reference proteome</keyword>
<sequence length="198" mass="21456">MAGAAQASTQVITSSSNELLQDPQFTEFRSNKGKSDFWRKEADNKNGKGDVGSSKDTAFDDEGSVRIRFRNATDDFSATPGVSQEVAGLKPNTDYTLSFYYNDKKGDNSPSQLLAGVLGANGKTLKEKSIHVTDLSDSPKGAVKKSFRQASLSFNSGDNTSAVIYTRMRITDTSGINMDGDIGKQTEVRLDEFALKSQ</sequence>
<keyword evidence="2" id="KW-0456">Lyase</keyword>
<name>A0ABQ0JMG6_9VIBR</name>
<evidence type="ECO:0000256" key="1">
    <source>
        <dbReference type="SAM" id="MobiDB-lite"/>
    </source>
</evidence>
<dbReference type="Gene3D" id="2.60.120.260">
    <property type="entry name" value="Galactose-binding domain-like"/>
    <property type="match status" value="1"/>
</dbReference>
<dbReference type="EMBL" id="BBMS01000078">
    <property type="protein sequence ID" value="GAL29948.1"/>
    <property type="molecule type" value="Genomic_DNA"/>
</dbReference>
<evidence type="ECO:0000313" key="3">
    <source>
        <dbReference type="Proteomes" id="UP000029223"/>
    </source>
</evidence>
<dbReference type="Proteomes" id="UP000029223">
    <property type="component" value="Unassembled WGS sequence"/>
</dbReference>
<evidence type="ECO:0000313" key="2">
    <source>
        <dbReference type="EMBL" id="GAL29948.1"/>
    </source>
</evidence>
<organism evidence="2 3">
    <name type="scientific">Vibrio variabilis</name>
    <dbReference type="NCBI Taxonomy" id="990271"/>
    <lineage>
        <taxon>Bacteria</taxon>
        <taxon>Pseudomonadati</taxon>
        <taxon>Pseudomonadota</taxon>
        <taxon>Gammaproteobacteria</taxon>
        <taxon>Vibrionales</taxon>
        <taxon>Vibrionaceae</taxon>
        <taxon>Vibrio</taxon>
    </lineage>
</organism>
<proteinExistence type="predicted"/>
<feature type="compositionally biased region" description="Basic and acidic residues" evidence="1">
    <location>
        <begin position="29"/>
        <end position="48"/>
    </location>
</feature>
<dbReference type="EC" id="4.2.2.3" evidence="2"/>
<feature type="region of interest" description="Disordered" evidence="1">
    <location>
        <begin position="1"/>
        <end position="64"/>
    </location>
</feature>
<accession>A0ABQ0JMG6</accession>
<feature type="compositionally biased region" description="Polar residues" evidence="1">
    <location>
        <begin position="1"/>
        <end position="28"/>
    </location>
</feature>
<dbReference type="GO" id="GO:0045135">
    <property type="term" value="F:poly(beta-D-mannuronate) lyase activity"/>
    <property type="evidence" value="ECO:0007669"/>
    <property type="project" value="UniProtKB-EC"/>
</dbReference>
<protein>
    <submittedName>
        <fullName evidence="2">Alginate lyase</fullName>
        <ecNumber evidence="2">4.2.2.3</ecNumber>
    </submittedName>
</protein>
<gene>
    <name evidence="2" type="ORF">JCM19239_1639</name>
</gene>